<evidence type="ECO:0000256" key="2">
    <source>
        <dbReference type="ARBA" id="ARBA00022723"/>
    </source>
</evidence>
<dbReference type="InterPro" id="IPR005000">
    <property type="entry name" value="Aldolase/citrate-lyase_domain"/>
</dbReference>
<evidence type="ECO:0000256" key="5">
    <source>
        <dbReference type="PIRSR" id="PIRSR015582-2"/>
    </source>
</evidence>
<name>A0A929B4F8_9PSEU</name>
<dbReference type="AlphaFoldDB" id="A0A929B4F8"/>
<evidence type="ECO:0000256" key="3">
    <source>
        <dbReference type="ARBA" id="ARBA00022842"/>
    </source>
</evidence>
<keyword evidence="2 5" id="KW-0479">Metal-binding</keyword>
<proteinExistence type="predicted"/>
<comment type="caution">
    <text evidence="7">The sequence shown here is derived from an EMBL/GenBank/DDBJ whole genome shotgun (WGS) entry which is preliminary data.</text>
</comment>
<sequence length="276" mass="28236">MRAPLFVPGERTDRLPSALASPADAVILDLEDSVAAAAKEPARRAVTDAVRSAPAGAHLLVRINGLDSPWFADDLAVLHPVLHRLAGVLLPKTAAATDVDELAAALPDGPSVVPIVESAGGVLEASRIAAARRVSQLLFGPADLGAELGVAVTPAGRELAHARSAVVLAAAAAGLARPLDGPHLALGDPDGLRTGCLAARELGFGGKAAIHPEQLPAVREVFAPSEQEVSWARTVLAAYRESSGPGAVRLDDGTFVDEPVARRAEQIIAEHSAAAS</sequence>
<dbReference type="PANTHER" id="PTHR32308">
    <property type="entry name" value="LYASE BETA SUBUNIT, PUTATIVE (AFU_ORTHOLOGUE AFUA_4G13030)-RELATED"/>
    <property type="match status" value="1"/>
</dbReference>
<dbReference type="EMBL" id="JADEYC010000002">
    <property type="protein sequence ID" value="MBE9372979.1"/>
    <property type="molecule type" value="Genomic_DNA"/>
</dbReference>
<evidence type="ECO:0000256" key="4">
    <source>
        <dbReference type="PIRSR" id="PIRSR015582-1"/>
    </source>
</evidence>
<evidence type="ECO:0000259" key="6">
    <source>
        <dbReference type="Pfam" id="PF03328"/>
    </source>
</evidence>
<comment type="cofactor">
    <cofactor evidence="1">
        <name>Mg(2+)</name>
        <dbReference type="ChEBI" id="CHEBI:18420"/>
    </cofactor>
</comment>
<reference evidence="7" key="1">
    <citation type="submission" date="2020-10" db="EMBL/GenBank/DDBJ databases">
        <title>Diversity and distribution of actinomycetes associated with coral in the coast of Hainan.</title>
        <authorList>
            <person name="Li F."/>
        </authorList>
    </citation>
    <scope>NUCLEOTIDE SEQUENCE</scope>
    <source>
        <strain evidence="7">HNM0983</strain>
    </source>
</reference>
<keyword evidence="7" id="KW-0456">Lyase</keyword>
<dbReference type="InterPro" id="IPR040442">
    <property type="entry name" value="Pyrv_kinase-like_dom_sf"/>
</dbReference>
<dbReference type="PANTHER" id="PTHR32308:SF0">
    <property type="entry name" value="HPCH_HPAI ALDOLASE_CITRATE LYASE DOMAIN-CONTAINING PROTEIN"/>
    <property type="match status" value="1"/>
</dbReference>
<dbReference type="Gene3D" id="3.20.20.60">
    <property type="entry name" value="Phosphoenolpyruvate-binding domains"/>
    <property type="match status" value="1"/>
</dbReference>
<dbReference type="Proteomes" id="UP000598360">
    <property type="component" value="Unassembled WGS sequence"/>
</dbReference>
<feature type="binding site" evidence="4">
    <location>
        <position position="62"/>
    </location>
    <ligand>
        <name>substrate</name>
    </ligand>
</feature>
<keyword evidence="3 5" id="KW-0460">Magnesium</keyword>
<dbReference type="GO" id="GO:0000287">
    <property type="term" value="F:magnesium ion binding"/>
    <property type="evidence" value="ECO:0007669"/>
    <property type="project" value="TreeGrafter"/>
</dbReference>
<evidence type="ECO:0000256" key="1">
    <source>
        <dbReference type="ARBA" id="ARBA00001946"/>
    </source>
</evidence>
<dbReference type="PIRSF" id="PIRSF015582">
    <property type="entry name" value="Cit_lyase_B"/>
    <property type="match status" value="1"/>
</dbReference>
<dbReference type="Pfam" id="PF03328">
    <property type="entry name" value="HpcH_HpaI"/>
    <property type="match status" value="1"/>
</dbReference>
<dbReference type="InterPro" id="IPR011206">
    <property type="entry name" value="Citrate_lyase_beta/mcl1/mcl2"/>
</dbReference>
<dbReference type="SUPFAM" id="SSF51621">
    <property type="entry name" value="Phosphoenolpyruvate/pyruvate domain"/>
    <property type="match status" value="1"/>
</dbReference>
<dbReference type="GO" id="GO:0016829">
    <property type="term" value="F:lyase activity"/>
    <property type="evidence" value="ECO:0007669"/>
    <property type="project" value="UniProtKB-KW"/>
</dbReference>
<protein>
    <submittedName>
        <fullName evidence="7">CoA ester lyase</fullName>
    </submittedName>
</protein>
<evidence type="ECO:0000313" key="8">
    <source>
        <dbReference type="Proteomes" id="UP000598360"/>
    </source>
</evidence>
<feature type="binding site" evidence="5">
    <location>
        <position position="143"/>
    </location>
    <ligand>
        <name>Mg(2+)</name>
        <dbReference type="ChEBI" id="CHEBI:18420"/>
    </ligand>
</feature>
<feature type="domain" description="HpcH/HpaI aldolase/citrate lyase" evidence="6">
    <location>
        <begin position="3"/>
        <end position="212"/>
    </location>
</feature>
<dbReference type="GO" id="GO:0006107">
    <property type="term" value="P:oxaloacetate metabolic process"/>
    <property type="evidence" value="ECO:0007669"/>
    <property type="project" value="TreeGrafter"/>
</dbReference>
<gene>
    <name evidence="7" type="ORF">IQ251_00820</name>
</gene>
<dbReference type="InterPro" id="IPR015813">
    <property type="entry name" value="Pyrv/PenolPyrv_kinase-like_dom"/>
</dbReference>
<evidence type="ECO:0000313" key="7">
    <source>
        <dbReference type="EMBL" id="MBE9372979.1"/>
    </source>
</evidence>
<feature type="binding site" evidence="4">
    <location>
        <position position="117"/>
    </location>
    <ligand>
        <name>substrate</name>
    </ligand>
</feature>
<feature type="binding site" evidence="5">
    <location>
        <position position="117"/>
    </location>
    <ligand>
        <name>Mg(2+)</name>
        <dbReference type="ChEBI" id="CHEBI:18420"/>
    </ligand>
</feature>
<accession>A0A929B4F8</accession>
<organism evidence="7 8">
    <name type="scientific">Saccharopolyspora montiporae</name>
    <dbReference type="NCBI Taxonomy" id="2781240"/>
    <lineage>
        <taxon>Bacteria</taxon>
        <taxon>Bacillati</taxon>
        <taxon>Actinomycetota</taxon>
        <taxon>Actinomycetes</taxon>
        <taxon>Pseudonocardiales</taxon>
        <taxon>Pseudonocardiaceae</taxon>
        <taxon>Saccharopolyspora</taxon>
    </lineage>
</organism>
<keyword evidence="8" id="KW-1185">Reference proteome</keyword>